<dbReference type="Proteomes" id="UP000499080">
    <property type="component" value="Unassembled WGS sequence"/>
</dbReference>
<dbReference type="EMBL" id="BGPR01046537">
    <property type="protein sequence ID" value="GBO23483.1"/>
    <property type="molecule type" value="Genomic_DNA"/>
</dbReference>
<evidence type="ECO:0000313" key="2">
    <source>
        <dbReference type="Proteomes" id="UP000499080"/>
    </source>
</evidence>
<keyword evidence="2" id="KW-1185">Reference proteome</keyword>
<accession>A0A4Y2VDX8</accession>
<organism evidence="1 2">
    <name type="scientific">Araneus ventricosus</name>
    <name type="common">Orbweaver spider</name>
    <name type="synonym">Epeira ventricosa</name>
    <dbReference type="NCBI Taxonomy" id="182803"/>
    <lineage>
        <taxon>Eukaryota</taxon>
        <taxon>Metazoa</taxon>
        <taxon>Ecdysozoa</taxon>
        <taxon>Arthropoda</taxon>
        <taxon>Chelicerata</taxon>
        <taxon>Arachnida</taxon>
        <taxon>Araneae</taxon>
        <taxon>Araneomorphae</taxon>
        <taxon>Entelegynae</taxon>
        <taxon>Araneoidea</taxon>
        <taxon>Araneidae</taxon>
        <taxon>Araneus</taxon>
    </lineage>
</organism>
<gene>
    <name evidence="1" type="ORF">AVEN_147364_1</name>
</gene>
<evidence type="ECO:0000313" key="1">
    <source>
        <dbReference type="EMBL" id="GBO23483.1"/>
    </source>
</evidence>
<proteinExistence type="predicted"/>
<name>A0A4Y2VDX8_ARAVE</name>
<protein>
    <submittedName>
        <fullName evidence="1">Uncharacterized protein</fullName>
    </submittedName>
</protein>
<comment type="caution">
    <text evidence="1">The sequence shown here is derived from an EMBL/GenBank/DDBJ whole genome shotgun (WGS) entry which is preliminary data.</text>
</comment>
<reference evidence="1 2" key="1">
    <citation type="journal article" date="2019" name="Sci. Rep.">
        <title>Orb-weaving spider Araneus ventricosus genome elucidates the spidroin gene catalogue.</title>
        <authorList>
            <person name="Kono N."/>
            <person name="Nakamura H."/>
            <person name="Ohtoshi R."/>
            <person name="Moran D.A.P."/>
            <person name="Shinohara A."/>
            <person name="Yoshida Y."/>
            <person name="Fujiwara M."/>
            <person name="Mori M."/>
            <person name="Tomita M."/>
            <person name="Arakawa K."/>
        </authorList>
    </citation>
    <scope>NUCLEOTIDE SEQUENCE [LARGE SCALE GENOMIC DNA]</scope>
</reference>
<sequence length="84" mass="9551">MPILDHTNNIVAVIFGLGDVCDDSATKFGTKCLFGNREVFEARRSLVLEMQRIFEKILLPDYKRWTVALKIGLRVGRSIRRGNA</sequence>
<dbReference type="AlphaFoldDB" id="A0A4Y2VDX8"/>